<protein>
    <submittedName>
        <fullName evidence="1">Uncharacterized protein</fullName>
    </submittedName>
</protein>
<keyword evidence="2" id="KW-1185">Reference proteome</keyword>
<name>A0ABY0E4C0_9BRAD</name>
<sequence length="69" mass="7590">MQNIGGLMQPLKHRFGWRRIPRALAAEDSAAPQRKAIQATPNAPYKFLAGCDDPGVRGTASAWTGRAWR</sequence>
<gene>
    <name evidence="1" type="ORF">EAS56_23900</name>
</gene>
<dbReference type="Proteomes" id="UP000290401">
    <property type="component" value="Unassembled WGS sequence"/>
</dbReference>
<dbReference type="EMBL" id="RDQZ01000022">
    <property type="protein sequence ID" value="RXH09995.1"/>
    <property type="molecule type" value="Genomic_DNA"/>
</dbReference>
<accession>A0ABY0E4C0</accession>
<reference evidence="1 2" key="1">
    <citation type="submission" date="2018-10" db="EMBL/GenBank/DDBJ databases">
        <title>Bradyrhizobium sp. nov., effective nodules isolated from peanut in China.</title>
        <authorList>
            <person name="Li Y."/>
        </authorList>
    </citation>
    <scope>NUCLEOTIDE SEQUENCE [LARGE SCALE GENOMIC DNA]</scope>
    <source>
        <strain evidence="1 2">CCBAU 53426</strain>
    </source>
</reference>
<organism evidence="1 2">
    <name type="scientific">Bradyrhizobium guangzhouense</name>
    <dbReference type="NCBI Taxonomy" id="1325095"/>
    <lineage>
        <taxon>Bacteria</taxon>
        <taxon>Pseudomonadati</taxon>
        <taxon>Pseudomonadota</taxon>
        <taxon>Alphaproteobacteria</taxon>
        <taxon>Hyphomicrobiales</taxon>
        <taxon>Nitrobacteraceae</taxon>
        <taxon>Bradyrhizobium</taxon>
    </lineage>
</organism>
<evidence type="ECO:0000313" key="2">
    <source>
        <dbReference type="Proteomes" id="UP000290401"/>
    </source>
</evidence>
<comment type="caution">
    <text evidence="1">The sequence shown here is derived from an EMBL/GenBank/DDBJ whole genome shotgun (WGS) entry which is preliminary data.</text>
</comment>
<proteinExistence type="predicted"/>
<evidence type="ECO:0000313" key="1">
    <source>
        <dbReference type="EMBL" id="RXH09995.1"/>
    </source>
</evidence>